<accession>C5BHM8</accession>
<gene>
    <name evidence="1" type="ordered locus">NT01EI_1164</name>
</gene>
<dbReference type="HOGENOM" id="CLU_217161_0_0_6"/>
<evidence type="ECO:0000313" key="1">
    <source>
        <dbReference type="EMBL" id="ACR68372.1"/>
    </source>
</evidence>
<dbReference type="RefSeq" id="WP_015870547.1">
    <property type="nucleotide sequence ID" value="NC_012779.2"/>
</dbReference>
<name>C5BHM8_EDWI9</name>
<reference evidence="1 2" key="2">
    <citation type="journal article" date="2012" name="J. Bacteriol.">
        <title>Genome Sequence of Edwardsiella ictaluri 93-146, a Strain Associated with a Natural Channel Catfish Outbreak of Enteric Septicemia of Catfish.</title>
        <authorList>
            <person name="Williams M.L."/>
            <person name="Gillaspy A.F."/>
            <person name="Dyer D.W."/>
            <person name="Thune R.L."/>
            <person name="Waldbieser G.C."/>
            <person name="Schuster S.C."/>
            <person name="Gipson J."/>
            <person name="Zaitshik J."/>
            <person name="Landry C."/>
            <person name="Banes M.M."/>
            <person name="Lawrence M.L."/>
        </authorList>
    </citation>
    <scope>NUCLEOTIDE SEQUENCE [LARGE SCALE GENOMIC DNA]</scope>
    <source>
        <strain evidence="1 2">93-146</strain>
    </source>
</reference>
<proteinExistence type="predicted"/>
<reference evidence="2" key="1">
    <citation type="submission" date="2009-03" db="EMBL/GenBank/DDBJ databases">
        <title>Complete genome sequence of Edwardsiella ictaluri 93-146.</title>
        <authorList>
            <person name="Williams M.L."/>
            <person name="Gillaspy A.F."/>
            <person name="Dyer D.W."/>
            <person name="Thune R.L."/>
            <person name="Waldbieser G.C."/>
            <person name="Schuster S.C."/>
            <person name="Gipson J."/>
            <person name="Zaitshik J."/>
            <person name="Landry C."/>
            <person name="Lawrence M.L."/>
        </authorList>
    </citation>
    <scope>NUCLEOTIDE SEQUENCE [LARGE SCALE GENOMIC DNA]</scope>
    <source>
        <strain evidence="2">93-146</strain>
    </source>
</reference>
<dbReference type="GeneID" id="69538191"/>
<protein>
    <submittedName>
        <fullName evidence="1">Uncharacterized protein</fullName>
    </submittedName>
</protein>
<dbReference type="KEGG" id="eic:NT01EI_1164"/>
<dbReference type="Proteomes" id="UP000001485">
    <property type="component" value="Chromosome"/>
</dbReference>
<dbReference type="AlphaFoldDB" id="C5BHM8"/>
<organism evidence="1 2">
    <name type="scientific">Edwardsiella ictaluri (strain 93-146)</name>
    <dbReference type="NCBI Taxonomy" id="634503"/>
    <lineage>
        <taxon>Bacteria</taxon>
        <taxon>Pseudomonadati</taxon>
        <taxon>Pseudomonadota</taxon>
        <taxon>Gammaproteobacteria</taxon>
        <taxon>Enterobacterales</taxon>
        <taxon>Hafniaceae</taxon>
        <taxon>Edwardsiella</taxon>
    </lineage>
</organism>
<evidence type="ECO:0000313" key="2">
    <source>
        <dbReference type="Proteomes" id="UP000001485"/>
    </source>
</evidence>
<dbReference type="EMBL" id="CP001600">
    <property type="protein sequence ID" value="ACR68372.1"/>
    <property type="molecule type" value="Genomic_DNA"/>
</dbReference>
<sequence length="46" mass="5049">MFIILALSLNVSIKNQQVVIEFPGDVYSFKKRKPAQGRLGRQGGGS</sequence>